<keyword evidence="6" id="KW-1185">Reference proteome</keyword>
<dbReference type="InterPro" id="IPR000873">
    <property type="entry name" value="AMP-dep_synth/lig_dom"/>
</dbReference>
<gene>
    <name evidence="5" type="ORF">BDQ12DRAFT_738554</name>
</gene>
<dbReference type="AlphaFoldDB" id="A0A5C3LP70"/>
<dbReference type="InterPro" id="IPR036291">
    <property type="entry name" value="NAD(P)-bd_dom_sf"/>
</dbReference>
<dbReference type="OrthoDB" id="429813at2759"/>
<dbReference type="InterPro" id="IPR013120">
    <property type="entry name" value="FAR_NAD-bd"/>
</dbReference>
<evidence type="ECO:0000256" key="2">
    <source>
        <dbReference type="ARBA" id="ARBA00022553"/>
    </source>
</evidence>
<evidence type="ECO:0000256" key="1">
    <source>
        <dbReference type="ARBA" id="ARBA00022450"/>
    </source>
</evidence>
<dbReference type="PROSITE" id="PS00455">
    <property type="entry name" value="AMP_BINDING"/>
    <property type="match status" value="1"/>
</dbReference>
<dbReference type="InterPro" id="IPR020845">
    <property type="entry name" value="AMP-binding_CS"/>
</dbReference>
<feature type="domain" description="Thioester reductase (TE)" evidence="4">
    <location>
        <begin position="693"/>
        <end position="929"/>
    </location>
</feature>
<protein>
    <submittedName>
        <fullName evidence="5">Acetyl-CoA synthetase-like protein</fullName>
    </submittedName>
</protein>
<dbReference type="Pfam" id="PF23562">
    <property type="entry name" value="AMP-binding_C_3"/>
    <property type="match status" value="1"/>
</dbReference>
<dbReference type="PANTHER" id="PTHR43439">
    <property type="entry name" value="PHENYLACETATE-COENZYME A LIGASE"/>
    <property type="match status" value="1"/>
</dbReference>
<dbReference type="InterPro" id="IPR051414">
    <property type="entry name" value="Adenylate-forming_Reductase"/>
</dbReference>
<dbReference type="EMBL" id="ML213641">
    <property type="protein sequence ID" value="TFK33796.1"/>
    <property type="molecule type" value="Genomic_DNA"/>
</dbReference>
<keyword evidence="1" id="KW-0596">Phosphopantetheine</keyword>
<reference evidence="5 6" key="1">
    <citation type="journal article" date="2019" name="Nat. Ecol. Evol.">
        <title>Megaphylogeny resolves global patterns of mushroom evolution.</title>
        <authorList>
            <person name="Varga T."/>
            <person name="Krizsan K."/>
            <person name="Foldi C."/>
            <person name="Dima B."/>
            <person name="Sanchez-Garcia M."/>
            <person name="Sanchez-Ramirez S."/>
            <person name="Szollosi G.J."/>
            <person name="Szarkandi J.G."/>
            <person name="Papp V."/>
            <person name="Albert L."/>
            <person name="Andreopoulos W."/>
            <person name="Angelini C."/>
            <person name="Antonin V."/>
            <person name="Barry K.W."/>
            <person name="Bougher N.L."/>
            <person name="Buchanan P."/>
            <person name="Buyck B."/>
            <person name="Bense V."/>
            <person name="Catcheside P."/>
            <person name="Chovatia M."/>
            <person name="Cooper J."/>
            <person name="Damon W."/>
            <person name="Desjardin D."/>
            <person name="Finy P."/>
            <person name="Geml J."/>
            <person name="Haridas S."/>
            <person name="Hughes K."/>
            <person name="Justo A."/>
            <person name="Karasinski D."/>
            <person name="Kautmanova I."/>
            <person name="Kiss B."/>
            <person name="Kocsube S."/>
            <person name="Kotiranta H."/>
            <person name="LaButti K.M."/>
            <person name="Lechner B.E."/>
            <person name="Liimatainen K."/>
            <person name="Lipzen A."/>
            <person name="Lukacs Z."/>
            <person name="Mihaltcheva S."/>
            <person name="Morgado L.N."/>
            <person name="Niskanen T."/>
            <person name="Noordeloos M.E."/>
            <person name="Ohm R.A."/>
            <person name="Ortiz-Santana B."/>
            <person name="Ovrebo C."/>
            <person name="Racz N."/>
            <person name="Riley R."/>
            <person name="Savchenko A."/>
            <person name="Shiryaev A."/>
            <person name="Soop K."/>
            <person name="Spirin V."/>
            <person name="Szebenyi C."/>
            <person name="Tomsovsky M."/>
            <person name="Tulloss R.E."/>
            <person name="Uehling J."/>
            <person name="Grigoriev I.V."/>
            <person name="Vagvolgyi C."/>
            <person name="Papp T."/>
            <person name="Martin F.M."/>
            <person name="Miettinen O."/>
            <person name="Hibbett D.S."/>
            <person name="Nagy L.G."/>
        </authorList>
    </citation>
    <scope>NUCLEOTIDE SEQUENCE [LARGE SCALE GENOMIC DNA]</scope>
    <source>
        <strain evidence="5 6">CBS 166.37</strain>
    </source>
</reference>
<feature type="domain" description="AMP-dependent synthetase/ligase" evidence="3">
    <location>
        <begin position="68"/>
        <end position="350"/>
    </location>
</feature>
<dbReference type="InterPro" id="IPR042099">
    <property type="entry name" value="ANL_N_sf"/>
</dbReference>
<dbReference type="Pfam" id="PF00501">
    <property type="entry name" value="AMP-binding"/>
    <property type="match status" value="1"/>
</dbReference>
<dbReference type="STRING" id="68775.A0A5C3LP70"/>
<evidence type="ECO:0000259" key="3">
    <source>
        <dbReference type="Pfam" id="PF00501"/>
    </source>
</evidence>
<dbReference type="PANTHER" id="PTHR43439:SF2">
    <property type="entry name" value="ENZYME, PUTATIVE (JCVI)-RELATED"/>
    <property type="match status" value="1"/>
</dbReference>
<sequence>MSPTDTPVFPPTDGSVTLPEVIDFNLKYNPNHSVFAFSTDEEPESVVSISQLEFDKDQPREVVAVIALVDIIVYQAVVVGLMRAGVVPFPVSHRNSARAIVHLLRETDCHRIITTPATLGSLIDEVIDNIRSTDAEFSLNIETVPTLQQIYPKLGTECSADPFETHINYQRKQITDIALYLHSSGSTGLPKVIPVRHQALVEWATMLPANFRDYKPRLRLGGMSIAPFHSMATFVHIISALYGVMCITLLPPVVHIPTAQPHPLSPDHILEHMRRTKSNGLAIVPSLLQGLAESEEGMEMLKSCDLVGYGGGHISQQLGDSLVSAGVTLRALFGATEFGATSLLKMEDDAATWGWIQFSDRVNLRWAPQGDGTFEAQYLTCETHHPCVENMEDPRGYASSDLFIQHPTNKKLWKFVSRIDDVVVHLSGEKTVPAPMEAVIMRSPMIQAVVIFGNLQDQTGVLIQPTPELVIDISDQQALAKLRNILWPVIEAANQEAPAFSRIFKEMILITSPEKPLPRSNKGNVVRKNALKIYETEIQHLYATIESNTDSEEISVPKSWDKEGINNWLIDQAKNINQNREILPLRDLFEQGFDSLSATFLRLRILGALSRLDSAPELSTKILQNVVYTHPTVDELSKYIVHLLENPGGSTKTKNSAAFIEGMISKYSIGLDAPLPLAIPDDINSTPACTVLITGTTGSLGSDILALLLRDGSVQRIYALNRSGPKSLLARHEDRFVDKGLDERLLSAQKLVLLEGDTSQRRLGLAPALYDEIRNSATLIIHAAWRVDFNLTLVSFERNIQGTRNIIDMARSGSHASSLRFLYISSIGSMQSWDHRNGSYPEEMVYDANTAVGGGYGESKYVAERIIAQSGLQATSLRVGQLCGGMPNGSWATSDWFPILVRSSLALGAIPVAEGTISWVPMNAAAQVILDVAFSGYVPPIALNLVHPTPIPWKDMIRSVRNAVINLNDLGTESLPLVPFDVWWEQLGEVSTESRDENLHIRMPAIKILPFFRKMVETEREMSVHGRHKSESGYLPDLSTKKLETISKKLRNLAPLVPVDAERWVTYWNEINFF</sequence>
<dbReference type="Gene3D" id="3.40.50.12780">
    <property type="entry name" value="N-terminal domain of ligase-like"/>
    <property type="match status" value="1"/>
</dbReference>
<evidence type="ECO:0000313" key="6">
    <source>
        <dbReference type="Proteomes" id="UP000308652"/>
    </source>
</evidence>
<proteinExistence type="predicted"/>
<name>A0A5C3LP70_9AGAR</name>
<accession>A0A5C3LP70</accession>
<evidence type="ECO:0000259" key="4">
    <source>
        <dbReference type="Pfam" id="PF07993"/>
    </source>
</evidence>
<organism evidence="5 6">
    <name type="scientific">Crucibulum laeve</name>
    <dbReference type="NCBI Taxonomy" id="68775"/>
    <lineage>
        <taxon>Eukaryota</taxon>
        <taxon>Fungi</taxon>
        <taxon>Dikarya</taxon>
        <taxon>Basidiomycota</taxon>
        <taxon>Agaricomycotina</taxon>
        <taxon>Agaricomycetes</taxon>
        <taxon>Agaricomycetidae</taxon>
        <taxon>Agaricales</taxon>
        <taxon>Agaricineae</taxon>
        <taxon>Nidulariaceae</taxon>
        <taxon>Crucibulum</taxon>
    </lineage>
</organism>
<keyword evidence="2" id="KW-0597">Phosphoprotein</keyword>
<evidence type="ECO:0000313" key="5">
    <source>
        <dbReference type="EMBL" id="TFK33796.1"/>
    </source>
</evidence>
<dbReference type="SUPFAM" id="SSF51735">
    <property type="entry name" value="NAD(P)-binding Rossmann-fold domains"/>
    <property type="match status" value="1"/>
</dbReference>
<dbReference type="Pfam" id="PF07993">
    <property type="entry name" value="NAD_binding_4"/>
    <property type="match status" value="1"/>
</dbReference>
<dbReference type="SUPFAM" id="SSF56801">
    <property type="entry name" value="Acetyl-CoA synthetase-like"/>
    <property type="match status" value="1"/>
</dbReference>
<dbReference type="Gene3D" id="3.40.50.720">
    <property type="entry name" value="NAD(P)-binding Rossmann-like Domain"/>
    <property type="match status" value="1"/>
</dbReference>
<dbReference type="Proteomes" id="UP000308652">
    <property type="component" value="Unassembled WGS sequence"/>
</dbReference>